<dbReference type="InterPro" id="IPR033132">
    <property type="entry name" value="GH_1_N_CS"/>
</dbReference>
<dbReference type="GO" id="GO:0008422">
    <property type="term" value="F:beta-glucosidase activity"/>
    <property type="evidence" value="ECO:0007669"/>
    <property type="project" value="TreeGrafter"/>
</dbReference>
<keyword evidence="2" id="KW-0378">Hydrolase</keyword>
<accession>A0A3Q8D130</accession>
<dbReference type="FunFam" id="3.20.20.80:FF:000004">
    <property type="entry name" value="Beta-glucosidase 6-phospho-beta-glucosidase"/>
    <property type="match status" value="1"/>
</dbReference>
<dbReference type="Proteomes" id="UP000324497">
    <property type="component" value="Chromosome"/>
</dbReference>
<dbReference type="GO" id="GO:0005829">
    <property type="term" value="C:cytosol"/>
    <property type="evidence" value="ECO:0007669"/>
    <property type="project" value="TreeGrafter"/>
</dbReference>
<keyword evidence="3" id="KW-0326">Glycosidase</keyword>
<dbReference type="PRINTS" id="PR00131">
    <property type="entry name" value="GLHYDRLASE1"/>
</dbReference>
<proteinExistence type="inferred from homology"/>
<dbReference type="Pfam" id="PF00232">
    <property type="entry name" value="Glyco_hydro_1"/>
    <property type="match status" value="1"/>
</dbReference>
<evidence type="ECO:0000256" key="4">
    <source>
        <dbReference type="RuleBase" id="RU003690"/>
    </source>
</evidence>
<dbReference type="SUPFAM" id="SSF51445">
    <property type="entry name" value="(Trans)glycosidases"/>
    <property type="match status" value="1"/>
</dbReference>
<evidence type="ECO:0000313" key="6">
    <source>
        <dbReference type="Proteomes" id="UP000324497"/>
    </source>
</evidence>
<protein>
    <submittedName>
        <fullName evidence="5">Beta-glucosidase</fullName>
    </submittedName>
</protein>
<evidence type="ECO:0000313" key="5">
    <source>
        <dbReference type="EMBL" id="AUJ32878.1"/>
    </source>
</evidence>
<evidence type="ECO:0000256" key="1">
    <source>
        <dbReference type="ARBA" id="ARBA00010838"/>
    </source>
</evidence>
<dbReference type="PANTHER" id="PTHR10353">
    <property type="entry name" value="GLYCOSYL HYDROLASE"/>
    <property type="match status" value="1"/>
</dbReference>
<name>A0A3Q8D130_9LACO</name>
<evidence type="ECO:0000256" key="3">
    <source>
        <dbReference type="ARBA" id="ARBA00023295"/>
    </source>
</evidence>
<dbReference type="RefSeq" id="WP_148127120.1">
    <property type="nucleotide sequence ID" value="NZ_CP018180.1"/>
</dbReference>
<dbReference type="EMBL" id="CP018180">
    <property type="protein sequence ID" value="AUJ32878.1"/>
    <property type="molecule type" value="Genomic_DNA"/>
</dbReference>
<dbReference type="InterPro" id="IPR017853">
    <property type="entry name" value="GH"/>
</dbReference>
<sequence>MKTEKFPADFLWGGAVAANQVEGGFAAENKGLSQTDVLPYVNQKDHKKIKKITAQQEIVENLQAKDKIFPRRWGIDFFNKYRQDLDLFAELGLTAFRTSIAWSRIFPNGDDAVANEAGLVYYDHLFAEMEKRQITPVVTLSHYEMPLKLVTEYGGWKNPRVFELYLKFCKVVMKRYPQIKYWVTFNQINSALNDAYSALGILKDDYSNAADFERDKFQALHYQLLATAKVVEFAKNELPSVQVGSMVYDMTSYAATTDPKDVLANQDNLLQADFMSDVMVRGEYPAYILNYLRRNKISFNPSAAELTTIKQNPIAFLGLSYYLTTVTHHDTVPLLARNSWNMGTDTYNPLLPSSDWGWQIDPVGLRIALRRYADKYPHLPLMILENGIGHLDQLTADGKIHDPYRSEYLAAHLQQVSAAIADGVPVIGYFVWSPIDIISSSTCEMQKRYGLIYVDQDDYGQGSQQRIRKDSFTWYQQFISQHRREKTN</sequence>
<gene>
    <name evidence="5" type="ORF">BSQ50_10225</name>
</gene>
<dbReference type="AlphaFoldDB" id="A0A3Q8D130"/>
<dbReference type="Gene3D" id="3.20.20.80">
    <property type="entry name" value="Glycosidases"/>
    <property type="match status" value="1"/>
</dbReference>
<dbReference type="GO" id="GO:0016052">
    <property type="term" value="P:carbohydrate catabolic process"/>
    <property type="evidence" value="ECO:0007669"/>
    <property type="project" value="TreeGrafter"/>
</dbReference>
<keyword evidence="6" id="KW-1185">Reference proteome</keyword>
<organism evidence="5 6">
    <name type="scientific">Liquorilactobacillus nagelii</name>
    <dbReference type="NCBI Taxonomy" id="82688"/>
    <lineage>
        <taxon>Bacteria</taxon>
        <taxon>Bacillati</taxon>
        <taxon>Bacillota</taxon>
        <taxon>Bacilli</taxon>
        <taxon>Lactobacillales</taxon>
        <taxon>Lactobacillaceae</taxon>
        <taxon>Liquorilactobacillus</taxon>
    </lineage>
</organism>
<dbReference type="InterPro" id="IPR001360">
    <property type="entry name" value="Glyco_hydro_1"/>
</dbReference>
<comment type="similarity">
    <text evidence="1 4">Belongs to the glycosyl hydrolase 1 family.</text>
</comment>
<dbReference type="PANTHER" id="PTHR10353:SF122">
    <property type="entry name" value="6-PHOSPHO-BETA-GLUCOSIDASE ASCB-RELATED"/>
    <property type="match status" value="1"/>
</dbReference>
<dbReference type="KEGG" id="lng:BSQ50_10225"/>
<dbReference type="PROSITE" id="PS00653">
    <property type="entry name" value="GLYCOSYL_HYDROL_F1_2"/>
    <property type="match status" value="1"/>
</dbReference>
<reference evidence="5 6" key="1">
    <citation type="submission" date="2016-11" db="EMBL/GenBank/DDBJ databases">
        <title>Interaction between Lactobacillus species and yeast in water kefir.</title>
        <authorList>
            <person name="Behr J."/>
            <person name="Xu D."/>
            <person name="Vogel R.F."/>
        </authorList>
    </citation>
    <scope>NUCLEOTIDE SEQUENCE [LARGE SCALE GENOMIC DNA]</scope>
    <source>
        <strain evidence="5 6">TMW 1.1827</strain>
    </source>
</reference>
<evidence type="ECO:0000256" key="2">
    <source>
        <dbReference type="ARBA" id="ARBA00022801"/>
    </source>
</evidence>